<evidence type="ECO:0000256" key="4">
    <source>
        <dbReference type="PROSITE-ProRule" id="PRU00221"/>
    </source>
</evidence>
<comment type="caution">
    <text evidence="5">The sequence shown here is derived from an EMBL/GenBank/DDBJ whole genome shotgun (WGS) entry which is preliminary data.</text>
</comment>
<comment type="function">
    <text evidence="3">Essential component of the cytosolic iron-sulfur (Fe/S) protein assembly machinery. Required for the maturation of extramitochondrial Fe/S proteins.</text>
</comment>
<reference evidence="5 6" key="1">
    <citation type="journal article" date="2019" name="New Phytol.">
        <title>Comparative genomics reveals unique wood-decay strategies and fruiting body development in the Schizophyllaceae.</title>
        <authorList>
            <person name="Almasi E."/>
            <person name="Sahu N."/>
            <person name="Krizsan K."/>
            <person name="Balint B."/>
            <person name="Kovacs G.M."/>
            <person name="Kiss B."/>
            <person name="Cseklye J."/>
            <person name="Drula E."/>
            <person name="Henrissat B."/>
            <person name="Nagy I."/>
            <person name="Chovatia M."/>
            <person name="Adam C."/>
            <person name="LaButti K."/>
            <person name="Lipzen A."/>
            <person name="Riley R."/>
            <person name="Grigoriev I.V."/>
            <person name="Nagy L.G."/>
        </authorList>
    </citation>
    <scope>NUCLEOTIDE SEQUENCE [LARGE SCALE GENOMIC DNA]</scope>
    <source>
        <strain evidence="5 6">NL-1724</strain>
    </source>
</reference>
<feature type="repeat" description="WD" evidence="4">
    <location>
        <begin position="170"/>
        <end position="201"/>
    </location>
</feature>
<dbReference type="Gene3D" id="2.130.10.10">
    <property type="entry name" value="YVTN repeat-like/Quinoprotein amine dehydrogenase"/>
    <property type="match status" value="1"/>
</dbReference>
<name>A0A550C6E1_9AGAR</name>
<dbReference type="PROSITE" id="PS50294">
    <property type="entry name" value="WD_REPEATS_REGION"/>
    <property type="match status" value="4"/>
</dbReference>
<dbReference type="PROSITE" id="PS00678">
    <property type="entry name" value="WD_REPEATS_1"/>
    <property type="match status" value="1"/>
</dbReference>
<gene>
    <name evidence="3" type="primary">CIA1</name>
    <name evidence="5" type="ORF">BD626DRAFT_131070</name>
</gene>
<proteinExistence type="inferred from homology"/>
<dbReference type="InterPro" id="IPR028608">
    <property type="entry name" value="CIAO1/Cia1"/>
</dbReference>
<comment type="similarity">
    <text evidence="3">Belongs to the WD repeat CIA1 family.</text>
</comment>
<organism evidence="5 6">
    <name type="scientific">Schizophyllum amplum</name>
    <dbReference type="NCBI Taxonomy" id="97359"/>
    <lineage>
        <taxon>Eukaryota</taxon>
        <taxon>Fungi</taxon>
        <taxon>Dikarya</taxon>
        <taxon>Basidiomycota</taxon>
        <taxon>Agaricomycotina</taxon>
        <taxon>Agaricomycetes</taxon>
        <taxon>Agaricomycetidae</taxon>
        <taxon>Agaricales</taxon>
        <taxon>Schizophyllaceae</taxon>
        <taxon>Schizophyllum</taxon>
    </lineage>
</organism>
<dbReference type="PROSITE" id="PS50082">
    <property type="entry name" value="WD_REPEATS_2"/>
    <property type="match status" value="5"/>
</dbReference>
<dbReference type="InterPro" id="IPR020472">
    <property type="entry name" value="WD40_PAC1"/>
</dbReference>
<accession>A0A550C6E1</accession>
<feature type="repeat" description="WD" evidence="4">
    <location>
        <begin position="16"/>
        <end position="57"/>
    </location>
</feature>
<dbReference type="GO" id="GO:0016226">
    <property type="term" value="P:iron-sulfur cluster assembly"/>
    <property type="evidence" value="ECO:0007669"/>
    <property type="project" value="UniProtKB-UniRule"/>
</dbReference>
<evidence type="ECO:0000256" key="3">
    <source>
        <dbReference type="HAMAP-Rule" id="MF_03037"/>
    </source>
</evidence>
<evidence type="ECO:0000313" key="6">
    <source>
        <dbReference type="Proteomes" id="UP000320762"/>
    </source>
</evidence>
<dbReference type="InterPro" id="IPR001680">
    <property type="entry name" value="WD40_rpt"/>
</dbReference>
<dbReference type="SMART" id="SM00320">
    <property type="entry name" value="WD40"/>
    <property type="match status" value="7"/>
</dbReference>
<dbReference type="AlphaFoldDB" id="A0A550C6E1"/>
<dbReference type="Pfam" id="PF00400">
    <property type="entry name" value="WD40"/>
    <property type="match status" value="7"/>
</dbReference>
<dbReference type="OrthoDB" id="284782at2759"/>
<dbReference type="HAMAP" id="MF_03037">
    <property type="entry name" value="ciao1"/>
    <property type="match status" value="1"/>
</dbReference>
<keyword evidence="6" id="KW-1185">Reference proteome</keyword>
<feature type="repeat" description="WD" evidence="4">
    <location>
        <begin position="125"/>
        <end position="159"/>
    </location>
</feature>
<feature type="repeat" description="WD" evidence="4">
    <location>
        <begin position="71"/>
        <end position="103"/>
    </location>
</feature>
<dbReference type="InterPro" id="IPR019775">
    <property type="entry name" value="WD40_repeat_CS"/>
</dbReference>
<feature type="repeat" description="WD" evidence="4">
    <location>
        <begin position="215"/>
        <end position="247"/>
    </location>
</feature>
<dbReference type="CDD" id="cd00200">
    <property type="entry name" value="WD40"/>
    <property type="match status" value="1"/>
</dbReference>
<dbReference type="STRING" id="97359.A0A550C6E1"/>
<dbReference type="PANTHER" id="PTHR19920">
    <property type="entry name" value="WD40 PROTEIN CIAO1"/>
    <property type="match status" value="1"/>
</dbReference>
<dbReference type="SUPFAM" id="SSF50978">
    <property type="entry name" value="WD40 repeat-like"/>
    <property type="match status" value="1"/>
</dbReference>
<keyword evidence="1 4" id="KW-0853">WD repeat</keyword>
<evidence type="ECO:0000313" key="5">
    <source>
        <dbReference type="EMBL" id="TRM60342.1"/>
    </source>
</evidence>
<dbReference type="PRINTS" id="PR00320">
    <property type="entry name" value="GPROTEINBRPT"/>
</dbReference>
<dbReference type="Proteomes" id="UP000320762">
    <property type="component" value="Unassembled WGS sequence"/>
</dbReference>
<protein>
    <recommendedName>
        <fullName evidence="3">Probable cytosolic iron-sulfur protein assembly protein 1</fullName>
    </recommendedName>
</protein>
<evidence type="ECO:0000256" key="1">
    <source>
        <dbReference type="ARBA" id="ARBA00022574"/>
    </source>
</evidence>
<sequence length="359" mass="38969">MSVATQTHHIVAVAQLEGHEDRAWHVAWNPTKPLLASCSADKTVRFFGYSASTDSENPPSSLKFTNVTTIPTGHLKTVRALAWAPSGKTLATASFDANIGIWEQSIDDEDDGPPSAAEWECVSLLEGHETECKSVAYSSSGTLLASCSRDKTVWVWEVQPDADFECMGVLMEHSQDVKCVAWHPSEEILASASYDDTIKLYVDDPADDWFCFATLTGHASTVWALAWAPRGSYLASASDDKTVRIWKRVAEHQWVEAAVIGGHGRSVYSVSWGPGKSDNPRSLGWLASAGGDGVIRVFDLIEPERASENPAYTLIAELPDAHGVHDVNAVAWCPREGQHDLLATAGDDGAGRVWRVVPL</sequence>
<dbReference type="InterPro" id="IPR036322">
    <property type="entry name" value="WD40_repeat_dom_sf"/>
</dbReference>
<keyword evidence="2" id="KW-0677">Repeat</keyword>
<dbReference type="EMBL" id="VDMD01000022">
    <property type="protein sequence ID" value="TRM60342.1"/>
    <property type="molecule type" value="Genomic_DNA"/>
</dbReference>
<dbReference type="InterPro" id="IPR015943">
    <property type="entry name" value="WD40/YVTN_repeat-like_dom_sf"/>
</dbReference>
<dbReference type="PANTHER" id="PTHR19920:SF0">
    <property type="entry name" value="CYTOSOLIC IRON-SULFUR PROTEIN ASSEMBLY PROTEIN CIAO1-RELATED"/>
    <property type="match status" value="1"/>
</dbReference>
<evidence type="ECO:0000256" key="2">
    <source>
        <dbReference type="ARBA" id="ARBA00022737"/>
    </source>
</evidence>
<dbReference type="GO" id="GO:0097361">
    <property type="term" value="C:cytosolic [4Fe-4S] assembly targeting complex"/>
    <property type="evidence" value="ECO:0007669"/>
    <property type="project" value="InterPro"/>
</dbReference>